<evidence type="ECO:0000256" key="3">
    <source>
        <dbReference type="ARBA" id="ARBA00022723"/>
    </source>
</evidence>
<keyword evidence="5" id="KW-0460">Magnesium</keyword>
<dbReference type="GO" id="GO:0046872">
    <property type="term" value="F:metal ion binding"/>
    <property type="evidence" value="ECO:0007669"/>
    <property type="project" value="UniProtKB-KW"/>
</dbReference>
<proteinExistence type="predicted"/>
<dbReference type="GO" id="GO:0010945">
    <property type="term" value="F:coenzyme A diphosphatase activity"/>
    <property type="evidence" value="ECO:0007669"/>
    <property type="project" value="InterPro"/>
</dbReference>
<dbReference type="InterPro" id="IPR045121">
    <property type="entry name" value="CoAse"/>
</dbReference>
<evidence type="ECO:0000256" key="1">
    <source>
        <dbReference type="ARBA" id="ARBA00001936"/>
    </source>
</evidence>
<dbReference type="Gene3D" id="3.90.79.10">
    <property type="entry name" value="Nucleoside Triphosphate Pyrophosphohydrolase"/>
    <property type="match status" value="1"/>
</dbReference>
<dbReference type="Pfam" id="PF00293">
    <property type="entry name" value="NUDIX"/>
    <property type="match status" value="1"/>
</dbReference>
<reference evidence="8 9" key="1">
    <citation type="submission" date="2008-05" db="EMBL/GenBank/DDBJ databases">
        <title>Complete sequence of chromosome of Geobacter lovleyi SZ.</title>
        <authorList>
            <consortium name="US DOE Joint Genome Institute"/>
            <person name="Lucas S."/>
            <person name="Copeland A."/>
            <person name="Lapidus A."/>
            <person name="Glavina del Rio T."/>
            <person name="Dalin E."/>
            <person name="Tice H."/>
            <person name="Bruce D."/>
            <person name="Goodwin L."/>
            <person name="Pitluck S."/>
            <person name="Chertkov O."/>
            <person name="Meincke L."/>
            <person name="Brettin T."/>
            <person name="Detter J.C."/>
            <person name="Han C."/>
            <person name="Tapia R."/>
            <person name="Kuske C.R."/>
            <person name="Schmutz J."/>
            <person name="Larimer F."/>
            <person name="Land M."/>
            <person name="Hauser L."/>
            <person name="Kyrpides N."/>
            <person name="Mikhailova N."/>
            <person name="Sung Y."/>
            <person name="Fletcher K.E."/>
            <person name="Ritalahti K.M."/>
            <person name="Loeffler F.E."/>
            <person name="Richardson P."/>
        </authorList>
    </citation>
    <scope>NUCLEOTIDE SEQUENCE [LARGE SCALE GENOMIC DNA]</scope>
    <source>
        <strain evidence="9">ATCC BAA-1151 / DSM 17278 / SZ</strain>
    </source>
</reference>
<dbReference type="CDD" id="cd03426">
    <property type="entry name" value="NUDIX_CoAse_Nudt7"/>
    <property type="match status" value="1"/>
</dbReference>
<evidence type="ECO:0000313" key="8">
    <source>
        <dbReference type="EMBL" id="ACD96660.1"/>
    </source>
</evidence>
<keyword evidence="6" id="KW-0464">Manganese</keyword>
<evidence type="ECO:0000256" key="2">
    <source>
        <dbReference type="ARBA" id="ARBA00001946"/>
    </source>
</evidence>
<dbReference type="eggNOG" id="COG1051">
    <property type="taxonomic scope" value="Bacteria"/>
</dbReference>
<dbReference type="AlphaFoldDB" id="B3E8I4"/>
<dbReference type="SUPFAM" id="SSF55811">
    <property type="entry name" value="Nudix"/>
    <property type="match status" value="1"/>
</dbReference>
<keyword evidence="3" id="KW-0479">Metal-binding</keyword>
<keyword evidence="4 8" id="KW-0378">Hydrolase</keyword>
<comment type="cofactor">
    <cofactor evidence="1">
        <name>Mn(2+)</name>
        <dbReference type="ChEBI" id="CHEBI:29035"/>
    </cofactor>
</comment>
<dbReference type="HOGENOM" id="CLU_040940_5_3_7"/>
<organism evidence="8 9">
    <name type="scientific">Trichlorobacter lovleyi (strain ATCC BAA-1151 / DSM 17278 / SZ)</name>
    <name type="common">Geobacter lovleyi</name>
    <dbReference type="NCBI Taxonomy" id="398767"/>
    <lineage>
        <taxon>Bacteria</taxon>
        <taxon>Pseudomonadati</taxon>
        <taxon>Thermodesulfobacteriota</taxon>
        <taxon>Desulfuromonadia</taxon>
        <taxon>Geobacterales</taxon>
        <taxon>Geobacteraceae</taxon>
        <taxon>Trichlorobacter</taxon>
    </lineage>
</organism>
<sequence length="210" mass="23381">MYSRAMSRSEWFDDISQRLARTRPVCLSVDDRKPAAVALILRNHGAGPELLFIERAHHPGDPWSGNIGFPGGRRDPVDSSLRHTAERETMEEVGIDLASATLLGRLSDIIGANLPVRVSCFVYGLNTAVVPVLSHEVHDAFWFDLQQLSDPQRQITARVSFGGKQLEAPAIDLGLPGKMVLWGITYRLVNQFRDVLESGEERPLPYELPL</sequence>
<comment type="cofactor">
    <cofactor evidence="2">
        <name>Mg(2+)</name>
        <dbReference type="ChEBI" id="CHEBI:18420"/>
    </cofactor>
</comment>
<dbReference type="PANTHER" id="PTHR12992">
    <property type="entry name" value="NUDIX HYDROLASE"/>
    <property type="match status" value="1"/>
</dbReference>
<evidence type="ECO:0000313" key="9">
    <source>
        <dbReference type="Proteomes" id="UP000002420"/>
    </source>
</evidence>
<dbReference type="InterPro" id="IPR015797">
    <property type="entry name" value="NUDIX_hydrolase-like_dom_sf"/>
</dbReference>
<name>B3E8I4_TRIL1</name>
<evidence type="ECO:0000256" key="4">
    <source>
        <dbReference type="ARBA" id="ARBA00022801"/>
    </source>
</evidence>
<evidence type="ECO:0000256" key="5">
    <source>
        <dbReference type="ARBA" id="ARBA00022842"/>
    </source>
</evidence>
<protein>
    <submittedName>
        <fullName evidence="8">NUDIX hydrolase</fullName>
    </submittedName>
</protein>
<keyword evidence="9" id="KW-1185">Reference proteome</keyword>
<dbReference type="STRING" id="398767.Glov_2953"/>
<evidence type="ECO:0000256" key="6">
    <source>
        <dbReference type="ARBA" id="ARBA00023211"/>
    </source>
</evidence>
<feature type="domain" description="Nudix hydrolase" evidence="7">
    <location>
        <begin position="31"/>
        <end position="165"/>
    </location>
</feature>
<dbReference type="Proteomes" id="UP000002420">
    <property type="component" value="Chromosome"/>
</dbReference>
<dbReference type="KEGG" id="glo:Glov_2953"/>
<accession>B3E8I4</accession>
<dbReference type="PROSITE" id="PS51462">
    <property type="entry name" value="NUDIX"/>
    <property type="match status" value="1"/>
</dbReference>
<dbReference type="InterPro" id="IPR000086">
    <property type="entry name" value="NUDIX_hydrolase_dom"/>
</dbReference>
<dbReference type="PANTHER" id="PTHR12992:SF11">
    <property type="entry name" value="MITOCHONDRIAL COENZYME A DIPHOSPHATASE NUDT8"/>
    <property type="match status" value="1"/>
</dbReference>
<gene>
    <name evidence="8" type="ordered locus">Glov_2953</name>
</gene>
<dbReference type="EMBL" id="CP001089">
    <property type="protein sequence ID" value="ACD96660.1"/>
    <property type="molecule type" value="Genomic_DNA"/>
</dbReference>
<evidence type="ECO:0000259" key="7">
    <source>
        <dbReference type="PROSITE" id="PS51462"/>
    </source>
</evidence>